<comment type="caution">
    <text evidence="2">The sequence shown here is derived from an EMBL/GenBank/DDBJ whole genome shotgun (WGS) entry which is preliminary data.</text>
</comment>
<dbReference type="InterPro" id="IPR032820">
    <property type="entry name" value="ATPase_put"/>
</dbReference>
<evidence type="ECO:0000256" key="1">
    <source>
        <dbReference type="SAM" id="Phobius"/>
    </source>
</evidence>
<evidence type="ECO:0000313" key="2">
    <source>
        <dbReference type="EMBL" id="MBB6005194.1"/>
    </source>
</evidence>
<gene>
    <name evidence="2" type="ORF">HNP25_003866</name>
</gene>
<dbReference type="Proteomes" id="UP000524404">
    <property type="component" value="Unassembled WGS sequence"/>
</dbReference>
<dbReference type="Pfam" id="PF09527">
    <property type="entry name" value="ATPase_gene1"/>
    <property type="match status" value="1"/>
</dbReference>
<dbReference type="EMBL" id="JACHKT010000037">
    <property type="protein sequence ID" value="MBB6005194.1"/>
    <property type="molecule type" value="Genomic_DNA"/>
</dbReference>
<organism evidence="2 3">
    <name type="scientific">Arcicella rosea</name>
    <dbReference type="NCBI Taxonomy" id="502909"/>
    <lineage>
        <taxon>Bacteria</taxon>
        <taxon>Pseudomonadati</taxon>
        <taxon>Bacteroidota</taxon>
        <taxon>Cytophagia</taxon>
        <taxon>Cytophagales</taxon>
        <taxon>Flectobacillaceae</taxon>
        <taxon>Arcicella</taxon>
    </lineage>
</organism>
<keyword evidence="1" id="KW-0472">Membrane</keyword>
<keyword evidence="3" id="KW-1185">Reference proteome</keyword>
<protein>
    <submittedName>
        <fullName evidence="2">Putative Ca2+/H+ antiporter (TMEM165/GDT1 family)</fullName>
    </submittedName>
</protein>
<keyword evidence="1" id="KW-0812">Transmembrane</keyword>
<keyword evidence="1" id="KW-1133">Transmembrane helix</keyword>
<evidence type="ECO:0000313" key="3">
    <source>
        <dbReference type="Proteomes" id="UP000524404"/>
    </source>
</evidence>
<name>A0A841ESC9_9BACT</name>
<reference evidence="2 3" key="1">
    <citation type="submission" date="2020-08" db="EMBL/GenBank/DDBJ databases">
        <title>Functional genomics of gut bacteria from endangered species of beetles.</title>
        <authorList>
            <person name="Carlos-Shanley C."/>
        </authorList>
    </citation>
    <scope>NUCLEOTIDE SEQUENCE [LARGE SCALE GENOMIC DNA]</scope>
    <source>
        <strain evidence="2 3">S00070</strain>
    </source>
</reference>
<proteinExistence type="predicted"/>
<dbReference type="RefSeq" id="WP_184136792.1">
    <property type="nucleotide sequence ID" value="NZ_JACHKT010000037.1"/>
</dbReference>
<dbReference type="AlphaFoldDB" id="A0A841ESC9"/>
<accession>A0A841ESC9</accession>
<sequence>MKDDSQNNNNRYMRYMGAGTQMLVTITGGVFLGRWLDEKMMMKTPWFTIGCSLFFIFAGMYLFIKGLPKE</sequence>
<feature type="transmembrane region" description="Helical" evidence="1">
    <location>
        <begin position="44"/>
        <end position="64"/>
    </location>
</feature>
<feature type="transmembrane region" description="Helical" evidence="1">
    <location>
        <begin position="12"/>
        <end position="32"/>
    </location>
</feature>